<evidence type="ECO:0000313" key="1">
    <source>
        <dbReference type="EMBL" id="CAL1393105.1"/>
    </source>
</evidence>
<protein>
    <recommendedName>
        <fullName evidence="3">Helitron helicase-like domain-containing protein</fullName>
    </recommendedName>
</protein>
<accession>A0AAV2F4G1</accession>
<keyword evidence="2" id="KW-1185">Reference proteome</keyword>
<dbReference type="PANTHER" id="PTHR45786:SF74">
    <property type="entry name" value="ATP-DEPENDENT DNA HELICASE"/>
    <property type="match status" value="1"/>
</dbReference>
<dbReference type="Proteomes" id="UP001497516">
    <property type="component" value="Chromosome 6"/>
</dbReference>
<dbReference type="EMBL" id="OZ034819">
    <property type="protein sequence ID" value="CAL1393105.1"/>
    <property type="molecule type" value="Genomic_DNA"/>
</dbReference>
<evidence type="ECO:0008006" key="3">
    <source>
        <dbReference type="Google" id="ProtNLM"/>
    </source>
</evidence>
<name>A0AAV2F4G1_9ROSI</name>
<reference evidence="1 2" key="1">
    <citation type="submission" date="2024-04" db="EMBL/GenBank/DDBJ databases">
        <authorList>
            <person name="Fracassetti M."/>
        </authorList>
    </citation>
    <scope>NUCLEOTIDE SEQUENCE [LARGE SCALE GENOMIC DNA]</scope>
</reference>
<organism evidence="1 2">
    <name type="scientific">Linum trigynum</name>
    <dbReference type="NCBI Taxonomy" id="586398"/>
    <lineage>
        <taxon>Eukaryota</taxon>
        <taxon>Viridiplantae</taxon>
        <taxon>Streptophyta</taxon>
        <taxon>Embryophyta</taxon>
        <taxon>Tracheophyta</taxon>
        <taxon>Spermatophyta</taxon>
        <taxon>Magnoliopsida</taxon>
        <taxon>eudicotyledons</taxon>
        <taxon>Gunneridae</taxon>
        <taxon>Pentapetalae</taxon>
        <taxon>rosids</taxon>
        <taxon>fabids</taxon>
        <taxon>Malpighiales</taxon>
        <taxon>Linaceae</taxon>
        <taxon>Linum</taxon>
    </lineage>
</organism>
<proteinExistence type="predicted"/>
<evidence type="ECO:0000313" key="2">
    <source>
        <dbReference type="Proteomes" id="UP001497516"/>
    </source>
</evidence>
<gene>
    <name evidence="1" type="ORF">LTRI10_LOCUS33702</name>
</gene>
<dbReference type="AlphaFoldDB" id="A0AAV2F4G1"/>
<dbReference type="PANTHER" id="PTHR45786">
    <property type="entry name" value="DNA BINDING PROTEIN-LIKE"/>
    <property type="match status" value="1"/>
</dbReference>
<sequence length="168" mass="18992">MGSLMPPAGHRPKFSQLYIFDPQSELNDCLANFASAERNLKPEIVAGLMDMLDTTNDLVRTFRRVRQELHDPSTSNLRLRIVGSRDNSSRQYDLPTGTDLAGLIPGDFVADKEDQDIIIDHCVEGLRRITSLNPKFEALHFPLLFPYGEDGFHTNIPYHLENAPETLQ</sequence>